<organism evidence="2 3">
    <name type="scientific">Kutzneria viridogrisea</name>
    <dbReference type="NCBI Taxonomy" id="47990"/>
    <lineage>
        <taxon>Bacteria</taxon>
        <taxon>Bacillati</taxon>
        <taxon>Actinomycetota</taxon>
        <taxon>Actinomycetes</taxon>
        <taxon>Pseudonocardiales</taxon>
        <taxon>Pseudonocardiaceae</taxon>
        <taxon>Kutzneria</taxon>
    </lineage>
</organism>
<comment type="caution">
    <text evidence="2">The sequence shown here is derived from an EMBL/GenBank/DDBJ whole genome shotgun (WGS) entry which is preliminary data.</text>
</comment>
<keyword evidence="3" id="KW-1185">Reference proteome</keyword>
<protein>
    <submittedName>
        <fullName evidence="2">Zn finger protein HypA/HybF involved in hydrogenase expression</fullName>
    </submittedName>
</protein>
<sequence length="54" mass="5903">MAETYNGYCVKCREKRDFSGQVEESNGRRMAKGSCPTCGTKMARILGKAASPVK</sequence>
<gene>
    <name evidence="2" type="ORF">BC739_007374</name>
</gene>
<evidence type="ECO:0000313" key="2">
    <source>
        <dbReference type="EMBL" id="MBA8930141.1"/>
    </source>
</evidence>
<dbReference type="Pfam" id="PF18930">
    <property type="entry name" value="DUF5679"/>
    <property type="match status" value="1"/>
</dbReference>
<feature type="domain" description="DUF5679" evidence="1">
    <location>
        <begin position="8"/>
        <end position="45"/>
    </location>
</feature>
<reference evidence="2 3" key="1">
    <citation type="submission" date="2020-08" db="EMBL/GenBank/DDBJ databases">
        <title>Genomic Encyclopedia of Archaeal and Bacterial Type Strains, Phase II (KMG-II): from individual species to whole genera.</title>
        <authorList>
            <person name="Goeker M."/>
        </authorList>
    </citation>
    <scope>NUCLEOTIDE SEQUENCE [LARGE SCALE GENOMIC DNA]</scope>
    <source>
        <strain evidence="2 3">DSM 43850</strain>
    </source>
</reference>
<evidence type="ECO:0000259" key="1">
    <source>
        <dbReference type="Pfam" id="PF18930"/>
    </source>
</evidence>
<evidence type="ECO:0000313" key="3">
    <source>
        <dbReference type="Proteomes" id="UP000517916"/>
    </source>
</evidence>
<dbReference type="RefSeq" id="WP_169743523.1">
    <property type="nucleotide sequence ID" value="NZ_BAAABQ010000019.1"/>
</dbReference>
<accession>A0ABR6BU39</accession>
<dbReference type="EMBL" id="JACJID010000006">
    <property type="protein sequence ID" value="MBA8930141.1"/>
    <property type="molecule type" value="Genomic_DNA"/>
</dbReference>
<name>A0ABR6BU39_9PSEU</name>
<proteinExistence type="predicted"/>
<dbReference type="InterPro" id="IPR044044">
    <property type="entry name" value="DUF5679"/>
</dbReference>
<dbReference type="Proteomes" id="UP000517916">
    <property type="component" value="Unassembled WGS sequence"/>
</dbReference>